<dbReference type="VEuPathDB" id="FungiDB:ASPGLDRAFT_67595"/>
<comment type="similarity">
    <text evidence="1">Belongs to the NmrA-type oxidoreductase family.</text>
</comment>
<dbReference type="AlphaFoldDB" id="A0A1L9VFP5"/>
<dbReference type="Proteomes" id="UP000184300">
    <property type="component" value="Unassembled WGS sequence"/>
</dbReference>
<evidence type="ECO:0000259" key="3">
    <source>
        <dbReference type="Pfam" id="PF05368"/>
    </source>
</evidence>
<dbReference type="PANTHER" id="PTHR42748">
    <property type="entry name" value="NITROGEN METABOLITE REPRESSION PROTEIN NMRA FAMILY MEMBER"/>
    <property type="match status" value="1"/>
</dbReference>
<dbReference type="Gene3D" id="3.40.50.720">
    <property type="entry name" value="NAD(P)-binding Rossmann-like Domain"/>
    <property type="match status" value="1"/>
</dbReference>
<evidence type="ECO:0000256" key="2">
    <source>
        <dbReference type="ARBA" id="ARBA00022857"/>
    </source>
</evidence>
<dbReference type="SUPFAM" id="SSF51735">
    <property type="entry name" value="NAD(P)-binding Rossmann-fold domains"/>
    <property type="match status" value="1"/>
</dbReference>
<dbReference type="InterPro" id="IPR051164">
    <property type="entry name" value="NmrA-like_oxidored"/>
</dbReference>
<dbReference type="InterPro" id="IPR036291">
    <property type="entry name" value="NAD(P)-bd_dom_sf"/>
</dbReference>
<dbReference type="PANTHER" id="PTHR42748:SF7">
    <property type="entry name" value="NMRA LIKE REDOX SENSOR 1-RELATED"/>
    <property type="match status" value="1"/>
</dbReference>
<reference evidence="5" key="1">
    <citation type="journal article" date="2017" name="Genome Biol.">
        <title>Comparative genomics reveals high biological diversity and specific adaptations in the industrially and medically important fungal genus Aspergillus.</title>
        <authorList>
            <person name="de Vries R.P."/>
            <person name="Riley R."/>
            <person name="Wiebenga A."/>
            <person name="Aguilar-Osorio G."/>
            <person name="Amillis S."/>
            <person name="Uchima C.A."/>
            <person name="Anderluh G."/>
            <person name="Asadollahi M."/>
            <person name="Askin M."/>
            <person name="Barry K."/>
            <person name="Battaglia E."/>
            <person name="Bayram O."/>
            <person name="Benocci T."/>
            <person name="Braus-Stromeyer S.A."/>
            <person name="Caldana C."/>
            <person name="Canovas D."/>
            <person name="Cerqueira G.C."/>
            <person name="Chen F."/>
            <person name="Chen W."/>
            <person name="Choi C."/>
            <person name="Clum A."/>
            <person name="Dos Santos R.A."/>
            <person name="Damasio A.R."/>
            <person name="Diallinas G."/>
            <person name="Emri T."/>
            <person name="Fekete E."/>
            <person name="Flipphi M."/>
            <person name="Freyberg S."/>
            <person name="Gallo A."/>
            <person name="Gournas C."/>
            <person name="Habgood R."/>
            <person name="Hainaut M."/>
            <person name="Harispe M.L."/>
            <person name="Henrissat B."/>
            <person name="Hilden K.S."/>
            <person name="Hope R."/>
            <person name="Hossain A."/>
            <person name="Karabika E."/>
            <person name="Karaffa L."/>
            <person name="Karanyi Z."/>
            <person name="Krasevec N."/>
            <person name="Kuo A."/>
            <person name="Kusch H."/>
            <person name="LaButti K."/>
            <person name="Lagendijk E.L."/>
            <person name="Lapidus A."/>
            <person name="Levasseur A."/>
            <person name="Lindquist E."/>
            <person name="Lipzen A."/>
            <person name="Logrieco A.F."/>
            <person name="MacCabe A."/>
            <person name="Maekelae M.R."/>
            <person name="Malavazi I."/>
            <person name="Melin P."/>
            <person name="Meyer V."/>
            <person name="Mielnichuk N."/>
            <person name="Miskei M."/>
            <person name="Molnar A.P."/>
            <person name="Mule G."/>
            <person name="Ngan C.Y."/>
            <person name="Orejas M."/>
            <person name="Orosz E."/>
            <person name="Ouedraogo J.P."/>
            <person name="Overkamp K.M."/>
            <person name="Park H.-S."/>
            <person name="Perrone G."/>
            <person name="Piumi F."/>
            <person name="Punt P.J."/>
            <person name="Ram A.F."/>
            <person name="Ramon A."/>
            <person name="Rauscher S."/>
            <person name="Record E."/>
            <person name="Riano-Pachon D.M."/>
            <person name="Robert V."/>
            <person name="Roehrig J."/>
            <person name="Ruller R."/>
            <person name="Salamov A."/>
            <person name="Salih N.S."/>
            <person name="Samson R.A."/>
            <person name="Sandor E."/>
            <person name="Sanguinetti M."/>
            <person name="Schuetze T."/>
            <person name="Sepcic K."/>
            <person name="Shelest E."/>
            <person name="Sherlock G."/>
            <person name="Sophianopoulou V."/>
            <person name="Squina F.M."/>
            <person name="Sun H."/>
            <person name="Susca A."/>
            <person name="Todd R.B."/>
            <person name="Tsang A."/>
            <person name="Unkles S.E."/>
            <person name="van de Wiele N."/>
            <person name="van Rossen-Uffink D."/>
            <person name="Oliveira J.V."/>
            <person name="Vesth T.C."/>
            <person name="Visser J."/>
            <person name="Yu J.-H."/>
            <person name="Zhou M."/>
            <person name="Andersen M.R."/>
            <person name="Archer D.B."/>
            <person name="Baker S.E."/>
            <person name="Benoit I."/>
            <person name="Brakhage A.A."/>
            <person name="Braus G.H."/>
            <person name="Fischer R."/>
            <person name="Frisvad J.C."/>
            <person name="Goldman G.H."/>
            <person name="Houbraken J."/>
            <person name="Oakley B."/>
            <person name="Pocsi I."/>
            <person name="Scazzocchio C."/>
            <person name="Seiboth B."/>
            <person name="vanKuyk P.A."/>
            <person name="Wortman J."/>
            <person name="Dyer P.S."/>
            <person name="Grigoriev I.V."/>
        </authorList>
    </citation>
    <scope>NUCLEOTIDE SEQUENCE [LARGE SCALE GENOMIC DNA]</scope>
    <source>
        <strain evidence="5">CBS 516.65</strain>
    </source>
</reference>
<dbReference type="InterPro" id="IPR008030">
    <property type="entry name" value="NmrA-like"/>
</dbReference>
<dbReference type="OrthoDB" id="9997102at2759"/>
<dbReference type="Pfam" id="PF05368">
    <property type="entry name" value="NmrA"/>
    <property type="match status" value="1"/>
</dbReference>
<proteinExistence type="inferred from homology"/>
<dbReference type="GO" id="GO:0005634">
    <property type="term" value="C:nucleus"/>
    <property type="evidence" value="ECO:0007669"/>
    <property type="project" value="TreeGrafter"/>
</dbReference>
<keyword evidence="2" id="KW-0521">NADP</keyword>
<dbReference type="EMBL" id="KV878901">
    <property type="protein sequence ID" value="OJJ82715.1"/>
    <property type="molecule type" value="Genomic_DNA"/>
</dbReference>
<dbReference type="RefSeq" id="XP_022399413.1">
    <property type="nucleotide sequence ID" value="XM_022549154.1"/>
</dbReference>
<dbReference type="GeneID" id="34465414"/>
<evidence type="ECO:0000313" key="4">
    <source>
        <dbReference type="EMBL" id="OJJ82715.1"/>
    </source>
</evidence>
<accession>A0A1L9VFP5</accession>
<sequence length="299" mass="33478">MAAVLITGATGKQGGSLIKNLVSRKAPFEILAVTRNTTSGSAQRLAKLSSNIRVVEGNLDDPAGIFKNARSVTRNPIWGVFSVQVALGNSASEERQGKALIDESLKRSVKFFVYSSVDRGTNSFENPTKVPHFINKHNIEHHLVDKSKNTEMQWTILRPTAFYENVVPGFFGKVFMTSYDMALKGKPLQMVATSDIGYFAADALLKPEEYKGQAVSLAGDELTYEQAKQVFEEKTGQSVPWTFRFLCSMFMASMKDMGYMFKWFHDEGYKANILELKKVHPGLKDFGTWLKAESEFETR</sequence>
<dbReference type="Gene3D" id="3.90.25.10">
    <property type="entry name" value="UDP-galactose 4-epimerase, domain 1"/>
    <property type="match status" value="1"/>
</dbReference>
<gene>
    <name evidence="4" type="ORF">ASPGLDRAFT_67595</name>
</gene>
<organism evidence="4 5">
    <name type="scientific">Aspergillus glaucus CBS 516.65</name>
    <dbReference type="NCBI Taxonomy" id="1160497"/>
    <lineage>
        <taxon>Eukaryota</taxon>
        <taxon>Fungi</taxon>
        <taxon>Dikarya</taxon>
        <taxon>Ascomycota</taxon>
        <taxon>Pezizomycotina</taxon>
        <taxon>Eurotiomycetes</taxon>
        <taxon>Eurotiomycetidae</taxon>
        <taxon>Eurotiales</taxon>
        <taxon>Aspergillaceae</taxon>
        <taxon>Aspergillus</taxon>
        <taxon>Aspergillus subgen. Aspergillus</taxon>
    </lineage>
</organism>
<evidence type="ECO:0000256" key="1">
    <source>
        <dbReference type="ARBA" id="ARBA00006328"/>
    </source>
</evidence>
<protein>
    <recommendedName>
        <fullName evidence="3">NmrA-like domain-containing protein</fullName>
    </recommendedName>
</protein>
<dbReference type="STRING" id="1160497.A0A1L9VFP5"/>
<evidence type="ECO:0000313" key="5">
    <source>
        <dbReference type="Proteomes" id="UP000184300"/>
    </source>
</evidence>
<feature type="domain" description="NmrA-like" evidence="3">
    <location>
        <begin position="4"/>
        <end position="271"/>
    </location>
</feature>
<keyword evidence="5" id="KW-1185">Reference proteome</keyword>
<name>A0A1L9VFP5_ASPGL</name>
<dbReference type="FunFam" id="3.40.50.720:FF:000528">
    <property type="entry name" value="Nucleoside-diphosphate-sugar epimerase family protein"/>
    <property type="match status" value="1"/>
</dbReference>